<dbReference type="Gene3D" id="3.30.40.10">
    <property type="entry name" value="Zinc/RING finger domain, C3HC4 (zinc finger)"/>
    <property type="match status" value="1"/>
</dbReference>
<protein>
    <submittedName>
        <fullName evidence="6">FYVE zinc finger family protein</fullName>
    </submittedName>
</protein>
<dbReference type="PROSITE" id="PS50178">
    <property type="entry name" value="ZF_FYVE"/>
    <property type="match status" value="1"/>
</dbReference>
<dbReference type="SUPFAM" id="SSF57903">
    <property type="entry name" value="FYVE/PHD zinc finger"/>
    <property type="match status" value="1"/>
</dbReference>
<dbReference type="InterPro" id="IPR000306">
    <property type="entry name" value="Znf_FYVE"/>
</dbReference>
<evidence type="ECO:0000259" key="5">
    <source>
        <dbReference type="PROSITE" id="PS50178"/>
    </source>
</evidence>
<keyword evidence="7" id="KW-1185">Reference proteome</keyword>
<accession>A2E470</accession>
<dbReference type="InterPro" id="IPR017455">
    <property type="entry name" value="Znf_FYVE-rel"/>
</dbReference>
<evidence type="ECO:0000256" key="2">
    <source>
        <dbReference type="ARBA" id="ARBA00022771"/>
    </source>
</evidence>
<dbReference type="STRING" id="5722.A2E470"/>
<evidence type="ECO:0000313" key="7">
    <source>
        <dbReference type="Proteomes" id="UP000001542"/>
    </source>
</evidence>
<dbReference type="EMBL" id="DS113300">
    <property type="protein sequence ID" value="EAY12516.1"/>
    <property type="molecule type" value="Genomic_DNA"/>
</dbReference>
<dbReference type="PANTHER" id="PTHR39490:SF8">
    <property type="entry name" value="ZINC FINGER FYVE DOMAIN-CONTAINING PROTEIN 21"/>
    <property type="match status" value="1"/>
</dbReference>
<dbReference type="InParanoid" id="A2E470"/>
<evidence type="ECO:0000256" key="4">
    <source>
        <dbReference type="PROSITE-ProRule" id="PRU00091"/>
    </source>
</evidence>
<dbReference type="Pfam" id="PF01363">
    <property type="entry name" value="FYVE"/>
    <property type="match status" value="1"/>
</dbReference>
<sequence>MNSNDPLGDHFFVIEEEFGRQSSLNPNDIEPNTVETWMDDNESDHCVLCKEKFHPIYRRRHHCRYCGLLMCGNCTQSSAIIEDKLERVCDCCAAVILPPNFSNNSYPGLRQWVSLLNIKMTSFNPKQAAFYYISSFFTSENTITHKYAVNTLLKMYKKYLPDIVKACVARPLLLHAMNCKCHSLAQTIELFVTLYSADPSSSDIDFTNPEFSSLDINSFFAADSLDIKRAASRLLYLLVFEGRLHPSDLMGIEKLINYPDKWVAAFIMASISYKIVPHDVDEYFNYSVSGPNIIQNSKDYILHVLKLYEPNTPQTSTAAKYYASVFLEYVAHFPEDLNIIAKSDLSHMMTYLVQSFPKNAEDHRPEIRNSIILTALLDHLWKGADNGTIDEESKRNLFSYVLLPLFDIIGIENKSTEKCLCSILQAKFLSIVRIICKTVEFKAAICSEQMLSILKELSQNASVVGEEASKTLAVLN</sequence>
<name>A2E470_TRIV3</name>
<evidence type="ECO:0000256" key="3">
    <source>
        <dbReference type="ARBA" id="ARBA00022833"/>
    </source>
</evidence>
<dbReference type="SMART" id="SM00064">
    <property type="entry name" value="FYVE"/>
    <property type="match status" value="1"/>
</dbReference>
<dbReference type="KEGG" id="tva:4770483"/>
<dbReference type="InterPro" id="IPR011011">
    <property type="entry name" value="Znf_FYVE_PHD"/>
</dbReference>
<keyword evidence="2 4" id="KW-0863">Zinc-finger</keyword>
<dbReference type="InterPro" id="IPR052113">
    <property type="entry name" value="FYVE-type_Zinc_Finger"/>
</dbReference>
<feature type="domain" description="FYVE-type" evidence="5">
    <location>
        <begin position="40"/>
        <end position="92"/>
    </location>
</feature>
<dbReference type="AlphaFoldDB" id="A2E470"/>
<dbReference type="RefSeq" id="XP_001324739.1">
    <property type="nucleotide sequence ID" value="XM_001324704.1"/>
</dbReference>
<evidence type="ECO:0000256" key="1">
    <source>
        <dbReference type="ARBA" id="ARBA00022723"/>
    </source>
</evidence>
<proteinExistence type="predicted"/>
<evidence type="ECO:0000313" key="6">
    <source>
        <dbReference type="EMBL" id="EAY12516.1"/>
    </source>
</evidence>
<keyword evidence="1" id="KW-0479">Metal-binding</keyword>
<dbReference type="VEuPathDB" id="TrichDB:TVAGG3_0251790"/>
<keyword evidence="3" id="KW-0862">Zinc</keyword>
<dbReference type="GO" id="GO:0008270">
    <property type="term" value="F:zinc ion binding"/>
    <property type="evidence" value="ECO:0007669"/>
    <property type="project" value="UniProtKB-KW"/>
</dbReference>
<dbReference type="Proteomes" id="UP000001542">
    <property type="component" value="Unassembled WGS sequence"/>
</dbReference>
<reference evidence="6" key="1">
    <citation type="submission" date="2006-10" db="EMBL/GenBank/DDBJ databases">
        <authorList>
            <person name="Amadeo P."/>
            <person name="Zhao Q."/>
            <person name="Wortman J."/>
            <person name="Fraser-Liggett C."/>
            <person name="Carlton J."/>
        </authorList>
    </citation>
    <scope>NUCLEOTIDE SEQUENCE</scope>
    <source>
        <strain evidence="6">G3</strain>
    </source>
</reference>
<dbReference type="VEuPathDB" id="TrichDB:TVAG_138950"/>
<organism evidence="6 7">
    <name type="scientific">Trichomonas vaginalis (strain ATCC PRA-98 / G3)</name>
    <dbReference type="NCBI Taxonomy" id="412133"/>
    <lineage>
        <taxon>Eukaryota</taxon>
        <taxon>Metamonada</taxon>
        <taxon>Parabasalia</taxon>
        <taxon>Trichomonadida</taxon>
        <taxon>Trichomonadidae</taxon>
        <taxon>Trichomonas</taxon>
    </lineage>
</organism>
<dbReference type="OrthoDB" id="70570at2759"/>
<dbReference type="PANTHER" id="PTHR39490">
    <property type="entry name" value="ARRESTIN DOMAIN-CONTAINING PROTEIN D"/>
    <property type="match status" value="1"/>
</dbReference>
<gene>
    <name evidence="6" type="ORF">TVAG_138950</name>
</gene>
<reference evidence="6" key="2">
    <citation type="journal article" date="2007" name="Science">
        <title>Draft genome sequence of the sexually transmitted pathogen Trichomonas vaginalis.</title>
        <authorList>
            <person name="Carlton J.M."/>
            <person name="Hirt R.P."/>
            <person name="Silva J.C."/>
            <person name="Delcher A.L."/>
            <person name="Schatz M."/>
            <person name="Zhao Q."/>
            <person name="Wortman J.R."/>
            <person name="Bidwell S.L."/>
            <person name="Alsmark U.C.M."/>
            <person name="Besteiro S."/>
            <person name="Sicheritz-Ponten T."/>
            <person name="Noel C.J."/>
            <person name="Dacks J.B."/>
            <person name="Foster P.G."/>
            <person name="Simillion C."/>
            <person name="Van de Peer Y."/>
            <person name="Miranda-Saavedra D."/>
            <person name="Barton G.J."/>
            <person name="Westrop G.D."/>
            <person name="Mueller S."/>
            <person name="Dessi D."/>
            <person name="Fiori P.L."/>
            <person name="Ren Q."/>
            <person name="Paulsen I."/>
            <person name="Zhang H."/>
            <person name="Bastida-Corcuera F.D."/>
            <person name="Simoes-Barbosa A."/>
            <person name="Brown M.T."/>
            <person name="Hayes R.D."/>
            <person name="Mukherjee M."/>
            <person name="Okumura C.Y."/>
            <person name="Schneider R."/>
            <person name="Smith A.J."/>
            <person name="Vanacova S."/>
            <person name="Villalvazo M."/>
            <person name="Haas B.J."/>
            <person name="Pertea M."/>
            <person name="Feldblyum T.V."/>
            <person name="Utterback T.R."/>
            <person name="Shu C.L."/>
            <person name="Osoegawa K."/>
            <person name="de Jong P.J."/>
            <person name="Hrdy I."/>
            <person name="Horvathova L."/>
            <person name="Zubacova Z."/>
            <person name="Dolezal P."/>
            <person name="Malik S.B."/>
            <person name="Logsdon J.M. Jr."/>
            <person name="Henze K."/>
            <person name="Gupta A."/>
            <person name="Wang C.C."/>
            <person name="Dunne R.L."/>
            <person name="Upcroft J.A."/>
            <person name="Upcroft P."/>
            <person name="White O."/>
            <person name="Salzberg S.L."/>
            <person name="Tang P."/>
            <person name="Chiu C.-H."/>
            <person name="Lee Y.-S."/>
            <person name="Embley T.M."/>
            <person name="Coombs G.H."/>
            <person name="Mottram J.C."/>
            <person name="Tachezy J."/>
            <person name="Fraser-Liggett C.M."/>
            <person name="Johnson P.J."/>
        </authorList>
    </citation>
    <scope>NUCLEOTIDE SEQUENCE [LARGE SCALE GENOMIC DNA]</scope>
    <source>
        <strain evidence="6">G3</strain>
    </source>
</reference>
<dbReference type="eggNOG" id="KOG4424">
    <property type="taxonomic scope" value="Eukaryota"/>
</dbReference>
<dbReference type="InterPro" id="IPR013083">
    <property type="entry name" value="Znf_RING/FYVE/PHD"/>
</dbReference>